<protein>
    <recommendedName>
        <fullName evidence="4">Inosine/uridine-preferring nucleoside hydrolase domain-containing protein</fullName>
    </recommendedName>
</protein>
<dbReference type="OrthoDB" id="5783963at2759"/>
<name>A0A8H7PW06_MORIS</name>
<dbReference type="Pfam" id="PF01156">
    <property type="entry name" value="IU_nuc_hydro"/>
    <property type="match status" value="1"/>
</dbReference>
<comment type="similarity">
    <text evidence="1">Belongs to the IUNH family.</text>
</comment>
<dbReference type="Gene3D" id="3.90.245.10">
    <property type="entry name" value="Ribonucleoside hydrolase-like"/>
    <property type="match status" value="1"/>
</dbReference>
<evidence type="ECO:0000256" key="1">
    <source>
        <dbReference type="ARBA" id="ARBA00009176"/>
    </source>
</evidence>
<feature type="domain" description="Inosine/uridine-preferring nucleoside hydrolase" evidence="4">
    <location>
        <begin position="5"/>
        <end position="377"/>
    </location>
</feature>
<dbReference type="EMBL" id="JAEPQZ010000005">
    <property type="protein sequence ID" value="KAG2180910.1"/>
    <property type="molecule type" value="Genomic_DNA"/>
</dbReference>
<dbReference type="InterPro" id="IPR036452">
    <property type="entry name" value="Ribo_hydro-like"/>
</dbReference>
<organism evidence="5 6">
    <name type="scientific">Mortierella isabellina</name>
    <name type="common">Filamentous fungus</name>
    <name type="synonym">Umbelopsis isabellina</name>
    <dbReference type="NCBI Taxonomy" id="91625"/>
    <lineage>
        <taxon>Eukaryota</taxon>
        <taxon>Fungi</taxon>
        <taxon>Fungi incertae sedis</taxon>
        <taxon>Mucoromycota</taxon>
        <taxon>Mucoromycotina</taxon>
        <taxon>Umbelopsidomycetes</taxon>
        <taxon>Umbelopsidales</taxon>
        <taxon>Umbelopsidaceae</taxon>
        <taxon>Umbelopsis</taxon>
    </lineage>
</organism>
<evidence type="ECO:0000313" key="5">
    <source>
        <dbReference type="EMBL" id="KAG2180910.1"/>
    </source>
</evidence>
<comment type="caution">
    <text evidence="5">The sequence shown here is derived from an EMBL/GenBank/DDBJ whole genome shotgun (WGS) entry which is preliminary data.</text>
</comment>
<evidence type="ECO:0000313" key="6">
    <source>
        <dbReference type="Proteomes" id="UP000654370"/>
    </source>
</evidence>
<dbReference type="GO" id="GO:0008477">
    <property type="term" value="F:purine nucleosidase activity"/>
    <property type="evidence" value="ECO:0007669"/>
    <property type="project" value="TreeGrafter"/>
</dbReference>
<proteinExistence type="inferred from homology"/>
<keyword evidence="2" id="KW-0378">Hydrolase</keyword>
<keyword evidence="6" id="KW-1185">Reference proteome</keyword>
<dbReference type="GO" id="GO:0005829">
    <property type="term" value="C:cytosol"/>
    <property type="evidence" value="ECO:0007669"/>
    <property type="project" value="TreeGrafter"/>
</dbReference>
<evidence type="ECO:0000259" key="4">
    <source>
        <dbReference type="Pfam" id="PF01156"/>
    </source>
</evidence>
<accession>A0A8H7PW06</accession>
<evidence type="ECO:0000256" key="3">
    <source>
        <dbReference type="ARBA" id="ARBA00023295"/>
    </source>
</evidence>
<gene>
    <name evidence="5" type="ORF">INT43_008490</name>
</gene>
<dbReference type="GO" id="GO:0006152">
    <property type="term" value="P:purine nucleoside catabolic process"/>
    <property type="evidence" value="ECO:0007669"/>
    <property type="project" value="TreeGrafter"/>
</dbReference>
<dbReference type="Proteomes" id="UP000654370">
    <property type="component" value="Unassembled WGS sequence"/>
</dbReference>
<dbReference type="InterPro" id="IPR001910">
    <property type="entry name" value="Inosine/uridine_hydrolase_dom"/>
</dbReference>
<reference evidence="5" key="1">
    <citation type="submission" date="2020-12" db="EMBL/GenBank/DDBJ databases">
        <title>Metabolic potential, ecology and presence of endohyphal bacteria is reflected in genomic diversity of Mucoromycotina.</title>
        <authorList>
            <person name="Muszewska A."/>
            <person name="Okrasinska A."/>
            <person name="Steczkiewicz K."/>
            <person name="Drgas O."/>
            <person name="Orlowska M."/>
            <person name="Perlinska-Lenart U."/>
            <person name="Aleksandrzak-Piekarczyk T."/>
            <person name="Szatraj K."/>
            <person name="Zielenkiewicz U."/>
            <person name="Pilsyk S."/>
            <person name="Malc E."/>
            <person name="Mieczkowski P."/>
            <person name="Kruszewska J.S."/>
            <person name="Biernat P."/>
            <person name="Pawlowska J."/>
        </authorList>
    </citation>
    <scope>NUCLEOTIDE SEQUENCE</scope>
    <source>
        <strain evidence="5">WA0000067209</strain>
    </source>
</reference>
<evidence type="ECO:0000256" key="2">
    <source>
        <dbReference type="ARBA" id="ARBA00022801"/>
    </source>
</evidence>
<keyword evidence="3" id="KW-0326">Glycosidase</keyword>
<dbReference type="AlphaFoldDB" id="A0A8H7PW06"/>
<dbReference type="PANTHER" id="PTHR12304:SF56">
    <property type="entry name" value="HYDROLASE, PUTATIVE (AFU_ORTHOLOGUE AFUA_1G11790)-RELATED"/>
    <property type="match status" value="1"/>
</dbReference>
<dbReference type="InterPro" id="IPR023186">
    <property type="entry name" value="IUNH"/>
</dbReference>
<dbReference type="PANTHER" id="PTHR12304">
    <property type="entry name" value="INOSINE-URIDINE PREFERRING NUCLEOSIDE HYDROLASE"/>
    <property type="match status" value="1"/>
</dbReference>
<sequence length="389" mass="42981">MVQPLIIDCDPGIDDVLALILAFKSPEVDVRAVTLTHGNTTLKHVKRNAVTLMDVMAAQHIEDEKNGMKSQKQSTVLAVGRATPLNSDQVFATEFHGHDGLGNIYEQGLHTAPTDWENQLLHDAEKVGEQNKPFQSTSRDAADEILHQLRVADPLSVSILAIGPLTNLALAMQRDVQTFSRAKDIIILGGSLTAGNITPYGEFNFVADPVAADLVMTASKGFVNTEQGAKSRFDLLSQGKSAPMHIVVLPIDSAECGAIPASVYRKQILPLRGSAPLYTFINSFLLHAFKAMEELFKFDYMATYDAFAMILLLDMLNGTLEKNWCWKWHDMRVETAGKYTMGMSCIDTRDWESPDGSWNDQSNVVQVITKASGDNFIQSFMKRIFNVDV</sequence>
<dbReference type="SUPFAM" id="SSF53590">
    <property type="entry name" value="Nucleoside hydrolase"/>
    <property type="match status" value="1"/>
</dbReference>